<comment type="caution">
    <text evidence="1">The sequence shown here is derived from an EMBL/GenBank/DDBJ whole genome shotgun (WGS) entry which is preliminary data.</text>
</comment>
<evidence type="ECO:0000313" key="1">
    <source>
        <dbReference type="EMBL" id="TCS90539.1"/>
    </source>
</evidence>
<name>A0A4R3KXH7_9FIRM</name>
<dbReference type="AlphaFoldDB" id="A0A4R3KXH7"/>
<proteinExistence type="predicted"/>
<dbReference type="EMBL" id="SMAE01000004">
    <property type="protein sequence ID" value="TCS90539.1"/>
    <property type="molecule type" value="Genomic_DNA"/>
</dbReference>
<dbReference type="RefSeq" id="WP_132026821.1">
    <property type="nucleotide sequence ID" value="NZ_CP068564.1"/>
</dbReference>
<dbReference type="InterPro" id="IPR014948">
    <property type="entry name" value="BrxA"/>
</dbReference>
<dbReference type="InterPro" id="IPR023137">
    <property type="entry name" value="BrxA_sf"/>
</dbReference>
<gene>
    <name evidence="1" type="ORF">EDD65_10480</name>
</gene>
<protein>
    <submittedName>
        <fullName evidence="1">Putative inner membrane protein DUF1819</fullName>
    </submittedName>
</protein>
<dbReference type="Pfam" id="PF08849">
    <property type="entry name" value="BrxA"/>
    <property type="match status" value="1"/>
</dbReference>
<accession>A0A4R3KXH7</accession>
<evidence type="ECO:0000313" key="2">
    <source>
        <dbReference type="Proteomes" id="UP000294567"/>
    </source>
</evidence>
<dbReference type="Proteomes" id="UP000294567">
    <property type="component" value="Unassembled WGS sequence"/>
</dbReference>
<reference evidence="1 2" key="1">
    <citation type="submission" date="2019-03" db="EMBL/GenBank/DDBJ databases">
        <title>Genomic Encyclopedia of Type Strains, Phase IV (KMG-IV): sequencing the most valuable type-strain genomes for metagenomic binning, comparative biology and taxonomic classification.</title>
        <authorList>
            <person name="Goeker M."/>
        </authorList>
    </citation>
    <scope>NUCLEOTIDE SEQUENCE [LARGE SCALE GENOMIC DNA]</scope>
    <source>
        <strain evidence="1 2">DSM 26752</strain>
    </source>
</reference>
<dbReference type="Gene3D" id="1.10.3540.10">
    <property type="entry name" value="uncharacterized protein from magnetospirillum magneticum domain"/>
    <property type="match status" value="1"/>
</dbReference>
<keyword evidence="2" id="KW-1185">Reference proteome</keyword>
<organism evidence="1 2">
    <name type="scientific">Keratinibaculum paraultunense</name>
    <dbReference type="NCBI Taxonomy" id="1278232"/>
    <lineage>
        <taxon>Bacteria</taxon>
        <taxon>Bacillati</taxon>
        <taxon>Bacillota</taxon>
        <taxon>Tissierellia</taxon>
        <taxon>Tissierellales</taxon>
        <taxon>Tepidimicrobiaceae</taxon>
        <taxon>Keratinibaculum</taxon>
    </lineage>
</organism>
<dbReference type="OrthoDB" id="3078533at2"/>
<sequence length="204" mass="23722">MNIINVNKLKYSAGAVSKGFWFQEFKKYNTLLSEGLKDAEIKKMQEEENILLAPSDDYGKKMINEVSKRTRALPKKISIMFNDLSISDQKILNILGIMMTDRLFFEFMYEIYREKLILGNLNFDNSDIMVFLKNKSEQSEKVANFTSQTKKRLAGAYKTYLKEANLIVEEKGSLVVKKPILDINLEREMKNNGLYPYLRIFLGE</sequence>